<protein>
    <recommendedName>
        <fullName evidence="6 7">Cell division protein FtsA</fullName>
    </recommendedName>
</protein>
<evidence type="ECO:0000256" key="7">
    <source>
        <dbReference type="PIRNR" id="PIRNR003101"/>
    </source>
</evidence>
<evidence type="ECO:0000313" key="10">
    <source>
        <dbReference type="Proteomes" id="UP000024816"/>
    </source>
</evidence>
<evidence type="ECO:0000256" key="5">
    <source>
        <dbReference type="ARBA" id="ARBA00023306"/>
    </source>
</evidence>
<dbReference type="Pfam" id="PF02491">
    <property type="entry name" value="SHS2_FTSA"/>
    <property type="match status" value="1"/>
</dbReference>
<dbReference type="Gene3D" id="3.30.420.40">
    <property type="match status" value="1"/>
</dbReference>
<dbReference type="InterPro" id="IPR020823">
    <property type="entry name" value="Cell_div_FtsA"/>
</dbReference>
<dbReference type="InterPro" id="IPR018181">
    <property type="entry name" value="Heat_shock_70_CS"/>
</dbReference>
<dbReference type="NCBIfam" id="TIGR01174">
    <property type="entry name" value="ftsA"/>
    <property type="match status" value="1"/>
</dbReference>
<keyword evidence="4 6" id="KW-0472">Membrane</keyword>
<dbReference type="EMBL" id="ARYJ01000008">
    <property type="protein sequence ID" value="KCZ87396.1"/>
    <property type="molecule type" value="Genomic_DNA"/>
</dbReference>
<name>A0A059FA06_9PROT</name>
<proteinExistence type="inferred from homology"/>
<dbReference type="PIRSF" id="PIRSF003101">
    <property type="entry name" value="FtsA"/>
    <property type="match status" value="1"/>
</dbReference>
<comment type="similarity">
    <text evidence="1">Belongs to the heat shock protein 70 family.</text>
</comment>
<dbReference type="SUPFAM" id="SSF53067">
    <property type="entry name" value="Actin-like ATPase domain"/>
    <property type="match status" value="2"/>
</dbReference>
<evidence type="ECO:0000259" key="8">
    <source>
        <dbReference type="SMART" id="SM00842"/>
    </source>
</evidence>
<dbReference type="Pfam" id="PF14450">
    <property type="entry name" value="FtsA"/>
    <property type="match status" value="1"/>
</dbReference>
<evidence type="ECO:0000313" key="9">
    <source>
        <dbReference type="EMBL" id="KCZ87396.1"/>
    </source>
</evidence>
<dbReference type="PANTHER" id="PTHR32432">
    <property type="entry name" value="CELL DIVISION PROTEIN FTSA-RELATED"/>
    <property type="match status" value="1"/>
</dbReference>
<dbReference type="GO" id="GO:0032153">
    <property type="term" value="C:cell division site"/>
    <property type="evidence" value="ECO:0007669"/>
    <property type="project" value="UniProtKB-UniRule"/>
</dbReference>
<keyword evidence="2 6" id="KW-1003">Cell membrane</keyword>
<reference evidence="9 10" key="1">
    <citation type="journal article" date="2014" name="Antonie Van Leeuwenhoek">
        <title>Hyphomonas beringensis sp. nov. and Hyphomonas chukchiensis sp. nov., isolated from surface seawater of the Bering Sea and Chukchi Sea.</title>
        <authorList>
            <person name="Li C."/>
            <person name="Lai Q."/>
            <person name="Li G."/>
            <person name="Dong C."/>
            <person name="Wang J."/>
            <person name="Liao Y."/>
            <person name="Shao Z."/>
        </authorList>
    </citation>
    <scope>NUCLEOTIDE SEQUENCE [LARGE SCALE GENOMIC DNA]</scope>
    <source>
        <strain evidence="9 10">VP2</strain>
    </source>
</reference>
<dbReference type="Gene3D" id="3.30.1490.110">
    <property type="match status" value="1"/>
</dbReference>
<gene>
    <name evidence="6" type="primary">ftsA</name>
    <name evidence="9" type="ORF">HJA_12690</name>
</gene>
<keyword evidence="10" id="KW-1185">Reference proteome</keyword>
<feature type="domain" description="SHS2" evidence="8">
    <location>
        <begin position="20"/>
        <end position="208"/>
    </location>
</feature>
<comment type="caution">
    <text evidence="9">The sequence shown here is derived from an EMBL/GenBank/DDBJ whole genome shotgun (WGS) entry which is preliminary data.</text>
</comment>
<comment type="similarity">
    <text evidence="6 7">Belongs to the FtsA/MreB family.</text>
</comment>
<dbReference type="PROSITE" id="PS01036">
    <property type="entry name" value="HSP70_3"/>
    <property type="match status" value="1"/>
</dbReference>
<dbReference type="PATRIC" id="fig|1280952.3.peg.2538"/>
<dbReference type="InterPro" id="IPR043129">
    <property type="entry name" value="ATPase_NBD"/>
</dbReference>
<accession>A0A059FA06</accession>
<dbReference type="SMART" id="SM00842">
    <property type="entry name" value="FtsA"/>
    <property type="match status" value="1"/>
</dbReference>
<dbReference type="Proteomes" id="UP000024816">
    <property type="component" value="Unassembled WGS sequence"/>
</dbReference>
<dbReference type="GO" id="GO:0043093">
    <property type="term" value="P:FtsZ-dependent cytokinesis"/>
    <property type="evidence" value="ECO:0007669"/>
    <property type="project" value="UniProtKB-UniRule"/>
</dbReference>
<evidence type="ECO:0000256" key="6">
    <source>
        <dbReference type="HAMAP-Rule" id="MF_02033"/>
    </source>
</evidence>
<evidence type="ECO:0000256" key="3">
    <source>
        <dbReference type="ARBA" id="ARBA00022618"/>
    </source>
</evidence>
<organism evidence="9 10">
    <name type="scientific">Hyphomonas jannaschiana VP2</name>
    <dbReference type="NCBI Taxonomy" id="1280952"/>
    <lineage>
        <taxon>Bacteria</taxon>
        <taxon>Pseudomonadati</taxon>
        <taxon>Pseudomonadota</taxon>
        <taxon>Alphaproteobacteria</taxon>
        <taxon>Hyphomonadales</taxon>
        <taxon>Hyphomonadaceae</taxon>
        <taxon>Hyphomonas</taxon>
    </lineage>
</organism>
<comment type="subcellular location">
    <subcellularLocation>
        <location evidence="6">Cell membrane</location>
        <topology evidence="6">Peripheral membrane protein</topology>
        <orientation evidence="6">Cytoplasmic side</orientation>
    </subcellularLocation>
    <text evidence="6">Localizes to the Z ring in an FtsZ-dependent manner. Targeted to the membrane through a conserved C-terminal amphipathic helix.</text>
</comment>
<dbReference type="AlphaFoldDB" id="A0A059FA06"/>
<evidence type="ECO:0000256" key="4">
    <source>
        <dbReference type="ARBA" id="ARBA00023136"/>
    </source>
</evidence>
<dbReference type="GO" id="GO:0009898">
    <property type="term" value="C:cytoplasmic side of plasma membrane"/>
    <property type="evidence" value="ECO:0007669"/>
    <property type="project" value="UniProtKB-UniRule"/>
</dbReference>
<comment type="function">
    <text evidence="6 7">Cell division protein that is involved in the assembly of the Z ring. May serve as a membrane anchor for the Z ring.</text>
</comment>
<evidence type="ECO:0000256" key="2">
    <source>
        <dbReference type="ARBA" id="ARBA00022475"/>
    </source>
</evidence>
<dbReference type="CDD" id="cd24048">
    <property type="entry name" value="ASKHA_NBD_FtsA"/>
    <property type="match status" value="1"/>
</dbReference>
<dbReference type="RefSeq" id="WP_035582892.1">
    <property type="nucleotide sequence ID" value="NZ_ARYJ01000008.1"/>
</dbReference>
<keyword evidence="5 6" id="KW-0131">Cell cycle</keyword>
<comment type="subunit">
    <text evidence="6">Self-interacts. Interacts with FtsZ.</text>
</comment>
<evidence type="ECO:0000256" key="1">
    <source>
        <dbReference type="ARBA" id="ARBA00007381"/>
    </source>
</evidence>
<dbReference type="eggNOG" id="COG0849">
    <property type="taxonomic scope" value="Bacteria"/>
</dbReference>
<dbReference type="PANTHER" id="PTHR32432:SF4">
    <property type="entry name" value="CELL DIVISION PROTEIN FTSA"/>
    <property type="match status" value="1"/>
</dbReference>
<keyword evidence="3 6" id="KW-0132">Cell division</keyword>
<sequence>MANVQSRRAPRMGRSSTGTVAALDIGCSKITCLIGRNDGTGPRSFRILGAGRQQSRGFTGGTITDMEGLERAIRLAVEDAEREAGEQISNVMLGITGQKLASTLVTARIAIDGREINQKDVRRIQAQALAKIPARGEETLAAWPVAYRVDEQEGVREPQGMYANELNLLLSVVTAPKSVVKNLVECVGRAHIGVTALIPSSIASGAGTLIDDEIENGAICIDMGAGVTAVSVYLNGSPAWLGLVPAGGSHVTSDLAQGLGTTFAAAERLKSVYGTANLEGPGLAERIEVPRLGDDGRLQATRMERGQLAAIIAPRVEETFEYVRKTLDSSGVRKVLPHRIVLTGGASQLPGVRDVASRILQAPVRLGRPTIAEFLGETLATPAFSTASGLLLYSELGFADAVRAAASRKDGPESRSGVVNKVFHWLEENF</sequence>
<dbReference type="HAMAP" id="MF_02033">
    <property type="entry name" value="FtsA"/>
    <property type="match status" value="1"/>
</dbReference>
<dbReference type="InterPro" id="IPR003494">
    <property type="entry name" value="SHS2_FtsA"/>
</dbReference>
<dbReference type="InterPro" id="IPR050696">
    <property type="entry name" value="FtsA/MreB"/>
</dbReference>
<dbReference type="OrthoDB" id="9810567at2"/>
<dbReference type="STRING" id="1280952.HJA_12690"/>